<dbReference type="Pfam" id="PF04773">
    <property type="entry name" value="FecR"/>
    <property type="match status" value="1"/>
</dbReference>
<dbReference type="InterPro" id="IPR006860">
    <property type="entry name" value="FecR"/>
</dbReference>
<dbReference type="Proteomes" id="UP000613030">
    <property type="component" value="Unassembled WGS sequence"/>
</dbReference>
<evidence type="ECO:0000313" key="4">
    <source>
        <dbReference type="Proteomes" id="UP000613030"/>
    </source>
</evidence>
<feature type="domain" description="FecR protein" evidence="1">
    <location>
        <begin position="135"/>
        <end position="219"/>
    </location>
</feature>
<dbReference type="PANTHER" id="PTHR30273:SF2">
    <property type="entry name" value="PROTEIN FECR"/>
    <property type="match status" value="1"/>
</dbReference>
<name>A0ABS1KXI3_9BACT</name>
<evidence type="ECO:0000259" key="1">
    <source>
        <dbReference type="Pfam" id="PF04773"/>
    </source>
</evidence>
<dbReference type="Pfam" id="PF16344">
    <property type="entry name" value="FecR_C"/>
    <property type="match status" value="1"/>
</dbReference>
<evidence type="ECO:0000259" key="2">
    <source>
        <dbReference type="Pfam" id="PF16344"/>
    </source>
</evidence>
<sequence>MDQTPQEIKALIIKFLQRETNDEEIAALQAWLREDELHRNYFDEINETFQASVTLGRFNPEKIDAAWKTLDHRIHEEDDAKQRFLSPPSPRHTLFKVAAAITLLLVTSYVIRQFWTTTTRNRGAMVYNSKSLTTRVDLPDGSTVWLNTNSALEYDADFGVTHRKVVLRGEAFFDVEKSSKDFIVSTKTISIYVKGTKFNVRAYADDPDVKTTLEEGKVELKVEGAAELYYMKPGDQITVNADLKKVVVDKVDPTDYSAWKEERLIFDNVPLSEIVMKLENRYTIDIVIDPSLAQREHLTMTIEHESIDEVMELIRLSSQIKYRKEKNQIIIYE</sequence>
<feature type="domain" description="Protein FecR C-terminal" evidence="2">
    <location>
        <begin position="263"/>
        <end position="331"/>
    </location>
</feature>
<comment type="caution">
    <text evidence="3">The sequence shown here is derived from an EMBL/GenBank/DDBJ whole genome shotgun (WGS) entry which is preliminary data.</text>
</comment>
<accession>A0ABS1KXI3</accession>
<dbReference type="RefSeq" id="WP_202013761.1">
    <property type="nucleotide sequence ID" value="NZ_JAERRB010000009.1"/>
</dbReference>
<organism evidence="3 4">
    <name type="scientific">Chryseolinea lacunae</name>
    <dbReference type="NCBI Taxonomy" id="2801331"/>
    <lineage>
        <taxon>Bacteria</taxon>
        <taxon>Pseudomonadati</taxon>
        <taxon>Bacteroidota</taxon>
        <taxon>Cytophagia</taxon>
        <taxon>Cytophagales</taxon>
        <taxon>Fulvivirgaceae</taxon>
        <taxon>Chryseolinea</taxon>
    </lineage>
</organism>
<gene>
    <name evidence="3" type="ORF">JI741_22970</name>
</gene>
<proteinExistence type="predicted"/>
<dbReference type="InterPro" id="IPR012373">
    <property type="entry name" value="Ferrdict_sens_TM"/>
</dbReference>
<dbReference type="EMBL" id="JAERRB010000009">
    <property type="protein sequence ID" value="MBL0744114.1"/>
    <property type="molecule type" value="Genomic_DNA"/>
</dbReference>
<dbReference type="InterPro" id="IPR032508">
    <property type="entry name" value="FecR_C"/>
</dbReference>
<dbReference type="Gene3D" id="2.60.120.1440">
    <property type="match status" value="1"/>
</dbReference>
<dbReference type="PANTHER" id="PTHR30273">
    <property type="entry name" value="PERIPLASMIC SIGNAL SENSOR AND SIGMA FACTOR ACTIVATOR FECR-RELATED"/>
    <property type="match status" value="1"/>
</dbReference>
<dbReference type="Gene3D" id="3.55.50.30">
    <property type="match status" value="1"/>
</dbReference>
<evidence type="ECO:0000313" key="3">
    <source>
        <dbReference type="EMBL" id="MBL0744114.1"/>
    </source>
</evidence>
<reference evidence="3 4" key="1">
    <citation type="submission" date="2021-01" db="EMBL/GenBank/DDBJ databases">
        <title>Chryseolinea sp. Jin1 Genome sequencing and assembly.</title>
        <authorList>
            <person name="Kim I."/>
        </authorList>
    </citation>
    <scope>NUCLEOTIDE SEQUENCE [LARGE SCALE GENOMIC DNA]</scope>
    <source>
        <strain evidence="3 4">Jin1</strain>
    </source>
</reference>
<protein>
    <submittedName>
        <fullName evidence="3">FecR domain-containing protein</fullName>
    </submittedName>
</protein>
<dbReference type="PIRSF" id="PIRSF018266">
    <property type="entry name" value="FecR"/>
    <property type="match status" value="1"/>
</dbReference>
<keyword evidence="4" id="KW-1185">Reference proteome</keyword>